<reference evidence="2 3" key="1">
    <citation type="journal article" date="2018" name="Nat. Ecol. Evol.">
        <title>Shark genomes provide insights into elasmobranch evolution and the origin of vertebrates.</title>
        <authorList>
            <person name="Hara Y"/>
            <person name="Yamaguchi K"/>
            <person name="Onimaru K"/>
            <person name="Kadota M"/>
            <person name="Koyanagi M"/>
            <person name="Keeley SD"/>
            <person name="Tatsumi K"/>
            <person name="Tanaka K"/>
            <person name="Motone F"/>
            <person name="Kageyama Y"/>
            <person name="Nozu R"/>
            <person name="Adachi N"/>
            <person name="Nishimura O"/>
            <person name="Nakagawa R"/>
            <person name="Tanegashima C"/>
            <person name="Kiyatake I"/>
            <person name="Matsumoto R"/>
            <person name="Murakumo K"/>
            <person name="Nishida K"/>
            <person name="Terakita A"/>
            <person name="Kuratani S"/>
            <person name="Sato K"/>
            <person name="Hyodo S Kuraku.S."/>
        </authorList>
    </citation>
    <scope>NUCLEOTIDE SEQUENCE [LARGE SCALE GENOMIC DNA]</scope>
</reference>
<keyword evidence="3" id="KW-1185">Reference proteome</keyword>
<sequence>MRGNRACQRKANVQQGLPAQQLHISLLVGRCLNIGEASMERERMAETPSKWRASMRYPRIPAIKSNHDNRKSEILCDVELRDSESRSSIAREHRPLGRVRKITVDLRAALAGVQEPYEPGEEVWDEHTAPKEAEQLSPATPSDTLILDKYENEQQAPTKILEAKPSQVPKRSRVKKDSFELWKIKMSLPPLANRPSQREAIPNRSLTNSPHSTKISLLQVTQQGVLANSDYHFSSVKSQNHSLITFPKILRTHSLNSGLAVDGCTSKTLVRKV</sequence>
<dbReference type="EMBL" id="BFAA01088267">
    <property type="protein sequence ID" value="GCB84666.1"/>
    <property type="molecule type" value="Genomic_DNA"/>
</dbReference>
<comment type="caution">
    <text evidence="2">The sequence shown here is derived from an EMBL/GenBank/DDBJ whole genome shotgun (WGS) entry which is preliminary data.</text>
</comment>
<accession>A0A401QH31</accession>
<dbReference type="AlphaFoldDB" id="A0A401QH31"/>
<name>A0A401QH31_SCYTO</name>
<gene>
    <name evidence="2" type="ORF">scyTo_0025364</name>
</gene>
<evidence type="ECO:0000313" key="3">
    <source>
        <dbReference type="Proteomes" id="UP000288216"/>
    </source>
</evidence>
<evidence type="ECO:0000313" key="2">
    <source>
        <dbReference type="EMBL" id="GCB84666.1"/>
    </source>
</evidence>
<proteinExistence type="predicted"/>
<evidence type="ECO:0000256" key="1">
    <source>
        <dbReference type="SAM" id="MobiDB-lite"/>
    </source>
</evidence>
<organism evidence="2 3">
    <name type="scientific">Scyliorhinus torazame</name>
    <name type="common">Cloudy catshark</name>
    <name type="synonym">Catulus torazame</name>
    <dbReference type="NCBI Taxonomy" id="75743"/>
    <lineage>
        <taxon>Eukaryota</taxon>
        <taxon>Metazoa</taxon>
        <taxon>Chordata</taxon>
        <taxon>Craniata</taxon>
        <taxon>Vertebrata</taxon>
        <taxon>Chondrichthyes</taxon>
        <taxon>Elasmobranchii</taxon>
        <taxon>Galeomorphii</taxon>
        <taxon>Galeoidea</taxon>
        <taxon>Carcharhiniformes</taxon>
        <taxon>Scyliorhinidae</taxon>
        <taxon>Scyliorhinus</taxon>
    </lineage>
</organism>
<dbReference type="OrthoDB" id="9904016at2759"/>
<protein>
    <submittedName>
        <fullName evidence="2">Uncharacterized protein</fullName>
    </submittedName>
</protein>
<feature type="region of interest" description="Disordered" evidence="1">
    <location>
        <begin position="192"/>
        <end position="212"/>
    </location>
</feature>
<dbReference type="Proteomes" id="UP000288216">
    <property type="component" value="Unassembled WGS sequence"/>
</dbReference>